<sequence length="147" mass="17062">MLEIKVMNFTEFNTEELYNVLQLRSDIFVVEQDCVYLDIDGKDDKAVHVVGLKDNKVVAYTRVFKPCDYFDEASIGRVAVHKEYRKFGYGKIIMQASIKVVEEHFNRTEIKISAQKYLTKFYSDLGFNTIGEEYLEDGIPHIGMLKT</sequence>
<gene>
    <name evidence="2" type="ORF">MARI151_20718</name>
</gene>
<dbReference type="InterPro" id="IPR016181">
    <property type="entry name" value="Acyl_CoA_acyltransferase"/>
</dbReference>
<dbReference type="RefSeq" id="WP_159302570.1">
    <property type="nucleotide sequence ID" value="NZ_LR733271.1"/>
</dbReference>
<dbReference type="PROSITE" id="PS51186">
    <property type="entry name" value="GNAT"/>
    <property type="match status" value="1"/>
</dbReference>
<dbReference type="CDD" id="cd04301">
    <property type="entry name" value="NAT_SF"/>
    <property type="match status" value="1"/>
</dbReference>
<dbReference type="GO" id="GO:0016747">
    <property type="term" value="F:acyltransferase activity, transferring groups other than amino-acyl groups"/>
    <property type="evidence" value="ECO:0007669"/>
    <property type="project" value="InterPro"/>
</dbReference>
<accession>A0A653QZG0</accession>
<dbReference type="Pfam" id="PF13673">
    <property type="entry name" value="Acetyltransf_10"/>
    <property type="match status" value="1"/>
</dbReference>
<dbReference type="AlphaFoldDB" id="A0A653QZG0"/>
<feature type="domain" description="N-acetyltransferase" evidence="1">
    <location>
        <begin position="7"/>
        <end position="147"/>
    </location>
</feature>
<keyword evidence="3" id="KW-1185">Reference proteome</keyword>
<evidence type="ECO:0000259" key="1">
    <source>
        <dbReference type="PROSITE" id="PS51186"/>
    </source>
</evidence>
<evidence type="ECO:0000313" key="3">
    <source>
        <dbReference type="Proteomes" id="UP000430202"/>
    </source>
</evidence>
<evidence type="ECO:0000313" key="2">
    <source>
        <dbReference type="EMBL" id="VXB48563.1"/>
    </source>
</evidence>
<dbReference type="InterPro" id="IPR000182">
    <property type="entry name" value="GNAT_dom"/>
</dbReference>
<proteinExistence type="predicted"/>
<dbReference type="Gene3D" id="3.40.630.30">
    <property type="match status" value="1"/>
</dbReference>
<organism evidence="2 3">
    <name type="scientific">Maribacter litoralis</name>
    <dbReference type="NCBI Taxonomy" id="2059726"/>
    <lineage>
        <taxon>Bacteria</taxon>
        <taxon>Pseudomonadati</taxon>
        <taxon>Bacteroidota</taxon>
        <taxon>Flavobacteriia</taxon>
        <taxon>Flavobacteriales</taxon>
        <taxon>Flavobacteriaceae</taxon>
        <taxon>Maribacter</taxon>
    </lineage>
</organism>
<protein>
    <submittedName>
        <fullName evidence="2">ElaA protein</fullName>
    </submittedName>
</protein>
<reference evidence="2 3" key="1">
    <citation type="submission" date="2019-10" db="EMBL/GenBank/DDBJ databases">
        <authorList>
            <person name="Karimi E."/>
        </authorList>
    </citation>
    <scope>NUCLEOTIDE SEQUENCE [LARGE SCALE GENOMIC DNA]</scope>
    <source>
        <strain evidence="2">Maribacter sp. 151</strain>
    </source>
</reference>
<name>A0A653QZG0_9FLAO</name>
<dbReference type="Proteomes" id="UP000430202">
    <property type="component" value="Unassembled WGS sequence"/>
</dbReference>
<dbReference type="SUPFAM" id="SSF55729">
    <property type="entry name" value="Acyl-CoA N-acyltransferases (Nat)"/>
    <property type="match status" value="1"/>
</dbReference>
<dbReference type="EMBL" id="CABWLR010000002">
    <property type="protein sequence ID" value="VXB48563.1"/>
    <property type="molecule type" value="Genomic_DNA"/>
</dbReference>